<reference evidence="2" key="1">
    <citation type="journal article" date="2015" name="Nature">
        <title>Complex archaea that bridge the gap between prokaryotes and eukaryotes.</title>
        <authorList>
            <person name="Spang A."/>
            <person name="Saw J.H."/>
            <person name="Jorgensen S.L."/>
            <person name="Zaremba-Niedzwiedzka K."/>
            <person name="Martijn J."/>
            <person name="Lind A.E."/>
            <person name="van Eijk R."/>
            <person name="Schleper C."/>
            <person name="Guy L."/>
            <person name="Ettema T.J."/>
        </authorList>
    </citation>
    <scope>NUCLEOTIDE SEQUENCE</scope>
</reference>
<dbReference type="Pfam" id="PF09643">
    <property type="entry name" value="YopX"/>
    <property type="match status" value="1"/>
</dbReference>
<feature type="domain" description="YopX protein" evidence="1">
    <location>
        <begin position="32"/>
        <end position="128"/>
    </location>
</feature>
<dbReference type="EMBL" id="LAZR01045663">
    <property type="protein sequence ID" value="KKK98329.1"/>
    <property type="molecule type" value="Genomic_DNA"/>
</dbReference>
<dbReference type="InterPro" id="IPR019096">
    <property type="entry name" value="YopX_protein"/>
</dbReference>
<proteinExistence type="predicted"/>
<accession>A0A0F9C7A3</accession>
<comment type="caution">
    <text evidence="2">The sequence shown here is derived from an EMBL/GenBank/DDBJ whole genome shotgun (WGS) entry which is preliminary data.</text>
</comment>
<dbReference type="SUPFAM" id="SSF159006">
    <property type="entry name" value="YopX-like"/>
    <property type="match status" value="1"/>
</dbReference>
<name>A0A0F9C7A3_9ZZZZ</name>
<gene>
    <name evidence="2" type="ORF">LCGC14_2643840</name>
</gene>
<evidence type="ECO:0000313" key="2">
    <source>
        <dbReference type="EMBL" id="KKK98329.1"/>
    </source>
</evidence>
<evidence type="ECO:0000259" key="1">
    <source>
        <dbReference type="Pfam" id="PF09643"/>
    </source>
</evidence>
<dbReference type="InterPro" id="IPR023385">
    <property type="entry name" value="YopX-like_C"/>
</dbReference>
<dbReference type="AlphaFoldDB" id="A0A0F9C7A3"/>
<organism evidence="2">
    <name type="scientific">marine sediment metagenome</name>
    <dbReference type="NCBI Taxonomy" id="412755"/>
    <lineage>
        <taxon>unclassified sequences</taxon>
        <taxon>metagenomes</taxon>
        <taxon>ecological metagenomes</taxon>
    </lineage>
</organism>
<sequence length="129" mass="15114">MREIKFRGWSTVFHKMEYGISVNEEEWLTKSGHYSGSHETLMQYIGLNDRNGTEIYEGDILYGMQEAPEHNRENPRAGYGVVLWGEREGEWQMQWWGNRGMTAKPELTHMLGRYPEVVGNIYENPELVT</sequence>
<dbReference type="Gene3D" id="2.30.30.290">
    <property type="entry name" value="YopX-like domains"/>
    <property type="match status" value="1"/>
</dbReference>
<protein>
    <recommendedName>
        <fullName evidence="1">YopX protein domain-containing protein</fullName>
    </recommendedName>
</protein>